<keyword evidence="5" id="KW-0659">Purine metabolism</keyword>
<evidence type="ECO:0000259" key="9">
    <source>
        <dbReference type="Pfam" id="PF00144"/>
    </source>
</evidence>
<evidence type="ECO:0000313" key="14">
    <source>
        <dbReference type="EMBL" id="OUR94160.1"/>
    </source>
</evidence>
<dbReference type="SUPFAM" id="SSF51645">
    <property type="entry name" value="Malate synthase G"/>
    <property type="match status" value="1"/>
</dbReference>
<dbReference type="Gene3D" id="3.20.20.360">
    <property type="entry name" value="Malate synthase, domain 3"/>
    <property type="match status" value="1"/>
</dbReference>
<dbReference type="InterPro" id="IPR046363">
    <property type="entry name" value="MS_N_TIM-barrel_dom"/>
</dbReference>
<feature type="active site" description="Proton donor" evidence="8">
    <location>
        <position position="567"/>
    </location>
</feature>
<keyword evidence="4" id="KW-0816">Tricarboxylic acid cycle</keyword>
<dbReference type="Gene3D" id="3.40.710.10">
    <property type="entry name" value="DD-peptidase/beta-lactamase superfamily"/>
    <property type="match status" value="1"/>
</dbReference>
<keyword evidence="3" id="KW-0329">Glyoxylate bypass</keyword>
<feature type="domain" description="Malate synthase TIM barrel" evidence="10">
    <location>
        <begin position="242"/>
        <end position="455"/>
    </location>
</feature>
<keyword evidence="6" id="KW-0808">Transferase</keyword>
<comment type="caution">
    <text evidence="14">The sequence shown here is derived from an EMBL/GenBank/DDBJ whole genome shotgun (WGS) entry which is preliminary data.</text>
</comment>
<dbReference type="InterPro" id="IPR036778">
    <property type="entry name" value="OHCU_decarboxylase_sf"/>
</dbReference>
<feature type="active site" description="Proton acceptor" evidence="8">
    <location>
        <position position="241"/>
    </location>
</feature>
<evidence type="ECO:0000313" key="15">
    <source>
        <dbReference type="Proteomes" id="UP000196531"/>
    </source>
</evidence>
<dbReference type="GO" id="GO:0006099">
    <property type="term" value="P:tricarboxylic acid cycle"/>
    <property type="evidence" value="ECO:0007669"/>
    <property type="project" value="UniProtKB-KW"/>
</dbReference>
<evidence type="ECO:0000259" key="11">
    <source>
        <dbReference type="Pfam" id="PF03561"/>
    </source>
</evidence>
<reference evidence="15" key="1">
    <citation type="journal article" date="2017" name="Proc. Natl. Acad. Sci. U.S.A.">
        <title>Simulation of Deepwater Horizon oil plume reveals substrate specialization within a complex community of hydrocarbon-degraders.</title>
        <authorList>
            <person name="Hu P."/>
            <person name="Dubinsky E.A."/>
            <person name="Probst A.J."/>
            <person name="Wang J."/>
            <person name="Sieber C.M.K."/>
            <person name="Tom L.M."/>
            <person name="Gardinali P."/>
            <person name="Banfield J.F."/>
            <person name="Atlas R.M."/>
            <person name="Andersen G.L."/>
        </authorList>
    </citation>
    <scope>NUCLEOTIDE SEQUENCE [LARGE SCALE GENOMIC DNA]</scope>
</reference>
<comment type="catalytic activity">
    <reaction evidence="7">
        <text>glyoxylate + acetyl-CoA + H2O = (S)-malate + CoA + H(+)</text>
        <dbReference type="Rhea" id="RHEA:18181"/>
        <dbReference type="ChEBI" id="CHEBI:15377"/>
        <dbReference type="ChEBI" id="CHEBI:15378"/>
        <dbReference type="ChEBI" id="CHEBI:15589"/>
        <dbReference type="ChEBI" id="CHEBI:36655"/>
        <dbReference type="ChEBI" id="CHEBI:57287"/>
        <dbReference type="ChEBI" id="CHEBI:57288"/>
        <dbReference type="EC" id="2.3.3.9"/>
    </reaction>
</comment>
<dbReference type="GO" id="GO:0005737">
    <property type="term" value="C:cytoplasm"/>
    <property type="evidence" value="ECO:0007669"/>
    <property type="project" value="TreeGrafter"/>
</dbReference>
<dbReference type="InterPro" id="IPR018020">
    <property type="entry name" value="OHCU_decarboxylase"/>
</dbReference>
<dbReference type="Pfam" id="PF01274">
    <property type="entry name" value="MS_TIM-barrel"/>
    <property type="match status" value="1"/>
</dbReference>
<evidence type="ECO:0000256" key="1">
    <source>
        <dbReference type="ARBA" id="ARBA00006394"/>
    </source>
</evidence>
<proteinExistence type="inferred from homology"/>
<dbReference type="GO" id="GO:0004037">
    <property type="term" value="F:allantoicase activity"/>
    <property type="evidence" value="ECO:0007669"/>
    <property type="project" value="InterPro"/>
</dbReference>
<dbReference type="InterPro" id="IPR012338">
    <property type="entry name" value="Beta-lactam/transpept-like"/>
</dbReference>
<protein>
    <recommendedName>
        <fullName evidence="2">malate synthase</fullName>
        <ecNumber evidence="2">2.3.3.9</ecNumber>
    </recommendedName>
</protein>
<dbReference type="InterPro" id="IPR048355">
    <property type="entry name" value="MS_C"/>
</dbReference>
<dbReference type="InterPro" id="IPR006252">
    <property type="entry name" value="Malate_synthA"/>
</dbReference>
<dbReference type="Pfam" id="PF20659">
    <property type="entry name" value="MS_C"/>
    <property type="match status" value="1"/>
</dbReference>
<evidence type="ECO:0000256" key="2">
    <source>
        <dbReference type="ARBA" id="ARBA00012636"/>
    </source>
</evidence>
<evidence type="ECO:0000256" key="3">
    <source>
        <dbReference type="ARBA" id="ARBA00022435"/>
    </source>
</evidence>
<comment type="similarity">
    <text evidence="1">Belongs to the malate synthase family.</text>
</comment>
<dbReference type="SUPFAM" id="SSF56601">
    <property type="entry name" value="beta-lactamase/transpeptidase-like"/>
    <property type="match status" value="1"/>
</dbReference>
<dbReference type="EMBL" id="MAAO01000011">
    <property type="protein sequence ID" value="OUR94160.1"/>
    <property type="molecule type" value="Genomic_DNA"/>
</dbReference>
<dbReference type="InterPro" id="IPR044856">
    <property type="entry name" value="Malate_synth_C_sf"/>
</dbReference>
<sequence>MNSTKIEIPYYEDYISPALREHLLSLGKPYPGVEDLIEVDQGGGLENTESLNFLCELYDAIKGELNTVLNQRITDREFIDKRVKACYQFNEIAKNDFTTSKYKTILGLEDAKGRIVIGPFRKDYYNSNQKMVAPIPEFLKGNHVTLFGPPESAKLSINAMNAFHRALKDEPSVVGKLLETHESVPKWGADDEDSKTPLRKDLALAGQNLTECFDGTLKVVDSKKGKTYELKEDKLSLPIKRFPGLALPCTFLFYRGNPLPLHLYDFALHLFKNWHNPKALAFYVPKLENEEEARYIKNMMETSEKMIKALHPEYEMGTIRLLVVLENPRAVFRVNEMMDELYPYFAGASLGWHDYLGSTARLFKEDPNYRIPVKADPDIVINYIKGSHQLLADVVGPRGGIKIGGMYGILPITSDIHSESFQISIYGFIKDVVTQMKRSLDGFWVAHPDFMRIGLALVEGWKQKVTGKRDLFDELIKSLLQEKYHQEIFKFIDGEDIVGLDYEDELYDRSLIVADIKESTYIRNNDPIEVRYNVFQSLQYLTDWLSGNGCVALPAIIDGKAVRVMDDLATAERSRWEVWHEIYHGRFSKEEFFKIAHEEMHFIRKDLSNDIKIVQVKYNERTEKWYPIALKLMIKLMTDPKPVEFATELLMPFSIDSIREASDPWKELSKINPTKYSLDLYTERFNHFFEMCGSVKFATEMGKTTMTDFSNVDEIIMSFSKEDVIDGAYFHGNIGESKKTLDQMAMAEQAKVFSEDQKIADELLLLGAEYLSKFGIKFLVSAKGKSGSEMMEILKTRMENSFSMELENAKSALLEITKKRLLTHPIDTTSSKIENLLKESQIIGLSLSVTSGIDQIQAVSFGELQIDKKEVTENSLFEIASLSKTFASAFAIEFFKKRDISLATSVNELLAKTESTFRLKSSLGSPTSWGDKVTLRHLMSHGALNMHYVNGVPADKEMPSICDFLEGNSDYGYEKIVVINEPGEKFQYSGAGFIVLEHLIEALTKESIFELTDKFYQNLNLDGFTFKQTTLTKKDYAFGYLDTKSEVEGSRKMFPAFAAGAMASAKSVTTFLNHLTKAYNSPSGSSVISNHTAVSMLSGTDLGCQQFMGANMGLGVFIAEAGLNKLAIHQGANDGFRSLYVHCFKGPDLGKGFTLLCNADQSGVVFLSKVAQLLLSELRFSGIDFSKFIKQIDMKNVPSEELVNFGYKNLVFNSFMPTLPEEIVTKGAIDPLSKFNHLVDSKISHVTNEKFARAENLISAHLPIFDPEHFGEQGKIMDSWESARHNQIDADVLVLDLKEEMTPKFISISTKYHLGNQAPFVSVLGLCTKSYEWITVLERTSLAGHALKQIKLEEMTSRINKVKISIYPDGGLTRVGLYSDSLPADAASEFESVGDADDSTFVEEIPGTLKPMHLTFKTTEAAIKEQFSKLSAGEEYDVASAIYGGVVVSTTNEHYGPATQVNSPYPAISMFDGLESARSREIGHRDEVVISLGKTCSLKRIEFDFTFFVNNNPYEIETEGLIDGKWVTLTARENVKGYASMTRVMDLSESGLVEQIKVITYPDGGINRIRAISVN</sequence>
<feature type="domain" description="Allantoicase" evidence="11">
    <location>
        <begin position="1444"/>
        <end position="1572"/>
    </location>
</feature>
<name>A0A1Y5F9Q6_9BACT</name>
<dbReference type="GO" id="GO:0004474">
    <property type="term" value="F:malate synthase activity"/>
    <property type="evidence" value="ECO:0007669"/>
    <property type="project" value="UniProtKB-EC"/>
</dbReference>
<dbReference type="SUPFAM" id="SSF158694">
    <property type="entry name" value="UraD-Like"/>
    <property type="match status" value="1"/>
</dbReference>
<dbReference type="Gene3D" id="2.60.120.260">
    <property type="entry name" value="Galactose-binding domain-like"/>
    <property type="match status" value="2"/>
</dbReference>
<feature type="domain" description="Allantoicase" evidence="11">
    <location>
        <begin position="1241"/>
        <end position="1379"/>
    </location>
</feature>
<dbReference type="Gene3D" id="1.10.3330.10">
    <property type="entry name" value="Oxo-4-hydroxy-4-carboxy-5-ureidoimidazoline decarboxylase"/>
    <property type="match status" value="1"/>
</dbReference>
<dbReference type="Pfam" id="PF00144">
    <property type="entry name" value="Beta-lactamase"/>
    <property type="match status" value="1"/>
</dbReference>
<organism evidence="14 15">
    <name type="scientific">Halobacteriovorax marinus</name>
    <dbReference type="NCBI Taxonomy" id="97084"/>
    <lineage>
        <taxon>Bacteria</taxon>
        <taxon>Pseudomonadati</taxon>
        <taxon>Bdellovibrionota</taxon>
        <taxon>Bacteriovoracia</taxon>
        <taxon>Bacteriovoracales</taxon>
        <taxon>Halobacteriovoraceae</taxon>
        <taxon>Halobacteriovorax</taxon>
    </lineage>
</organism>
<dbReference type="InterPro" id="IPR015908">
    <property type="entry name" value="Allantoicase_dom"/>
</dbReference>
<feature type="domain" description="Beta-lactamase-related" evidence="9">
    <location>
        <begin position="832"/>
        <end position="1162"/>
    </location>
</feature>
<dbReference type="InterPro" id="IPR011076">
    <property type="entry name" value="Malate_synth_sf"/>
</dbReference>
<evidence type="ECO:0000256" key="7">
    <source>
        <dbReference type="ARBA" id="ARBA00047918"/>
    </source>
</evidence>
<dbReference type="SUPFAM" id="SSF49785">
    <property type="entry name" value="Galactose-binding domain-like"/>
    <property type="match status" value="2"/>
</dbReference>
<accession>A0A1Y5F9Q6</accession>
<evidence type="ECO:0000256" key="4">
    <source>
        <dbReference type="ARBA" id="ARBA00022532"/>
    </source>
</evidence>
<dbReference type="GO" id="GO:0006097">
    <property type="term" value="P:glyoxylate cycle"/>
    <property type="evidence" value="ECO:0007669"/>
    <property type="project" value="UniProtKB-KW"/>
</dbReference>
<gene>
    <name evidence="14" type="ORF">A9Q84_17800</name>
</gene>
<evidence type="ECO:0000259" key="10">
    <source>
        <dbReference type="Pfam" id="PF01274"/>
    </source>
</evidence>
<dbReference type="GO" id="GO:0000256">
    <property type="term" value="P:allantoin catabolic process"/>
    <property type="evidence" value="ECO:0007669"/>
    <property type="project" value="InterPro"/>
</dbReference>
<dbReference type="Proteomes" id="UP000196531">
    <property type="component" value="Unassembled WGS sequence"/>
</dbReference>
<evidence type="ECO:0000256" key="8">
    <source>
        <dbReference type="PIRSR" id="PIRSR601465-50"/>
    </source>
</evidence>
<evidence type="ECO:0000259" key="13">
    <source>
        <dbReference type="Pfam" id="PF20659"/>
    </source>
</evidence>
<evidence type="ECO:0000259" key="12">
    <source>
        <dbReference type="Pfam" id="PF09349"/>
    </source>
</evidence>
<dbReference type="PANTHER" id="PTHR42902">
    <property type="entry name" value="MALATE SYNTHASE"/>
    <property type="match status" value="1"/>
</dbReference>
<dbReference type="PANTHER" id="PTHR42902:SF1">
    <property type="entry name" value="MALATE SYNTHASE 1-RELATED"/>
    <property type="match status" value="1"/>
</dbReference>
<dbReference type="Pfam" id="PF03561">
    <property type="entry name" value="Allantoicase"/>
    <property type="match status" value="2"/>
</dbReference>
<dbReference type="InterPro" id="IPR008979">
    <property type="entry name" value="Galactose-bd-like_sf"/>
</dbReference>
<feature type="domain" description="Malate synthase C-terminal" evidence="13">
    <location>
        <begin position="529"/>
        <end position="648"/>
    </location>
</feature>
<feature type="domain" description="Oxo-4-hydroxy-4-carboxy-5-ureidoimidazoline decarboxylase" evidence="12">
    <location>
        <begin position="710"/>
        <end position="821"/>
    </location>
</feature>
<dbReference type="Pfam" id="PF09349">
    <property type="entry name" value="OHCU_decarbox"/>
    <property type="match status" value="1"/>
</dbReference>
<dbReference type="Gene3D" id="1.20.1220.12">
    <property type="entry name" value="Malate synthase, domain III"/>
    <property type="match status" value="1"/>
</dbReference>
<dbReference type="GO" id="GO:0006144">
    <property type="term" value="P:purine nucleobase metabolic process"/>
    <property type="evidence" value="ECO:0007669"/>
    <property type="project" value="UniProtKB-KW"/>
</dbReference>
<dbReference type="InterPro" id="IPR001465">
    <property type="entry name" value="Malate_synthase_TIM"/>
</dbReference>
<dbReference type="InterPro" id="IPR001466">
    <property type="entry name" value="Beta-lactam-related"/>
</dbReference>
<evidence type="ECO:0000256" key="5">
    <source>
        <dbReference type="ARBA" id="ARBA00022631"/>
    </source>
</evidence>
<dbReference type="EC" id="2.3.3.9" evidence="2"/>
<evidence type="ECO:0000256" key="6">
    <source>
        <dbReference type="ARBA" id="ARBA00022679"/>
    </source>
</evidence>